<evidence type="ECO:0000313" key="3">
    <source>
        <dbReference type="EMBL" id="KAE9274854.1"/>
    </source>
</evidence>
<evidence type="ECO:0000313" key="4">
    <source>
        <dbReference type="Proteomes" id="UP000434957"/>
    </source>
</evidence>
<evidence type="ECO:0000313" key="5">
    <source>
        <dbReference type="Proteomes" id="UP000435112"/>
    </source>
</evidence>
<feature type="region of interest" description="Disordered" evidence="1">
    <location>
        <begin position="1"/>
        <end position="31"/>
    </location>
</feature>
<organism evidence="3 4">
    <name type="scientific">Phytophthora rubi</name>
    <dbReference type="NCBI Taxonomy" id="129364"/>
    <lineage>
        <taxon>Eukaryota</taxon>
        <taxon>Sar</taxon>
        <taxon>Stramenopiles</taxon>
        <taxon>Oomycota</taxon>
        <taxon>Peronosporomycetes</taxon>
        <taxon>Peronosporales</taxon>
        <taxon>Peronosporaceae</taxon>
        <taxon>Phytophthora</taxon>
    </lineage>
</organism>
<dbReference type="AlphaFoldDB" id="A0A6A4BPJ0"/>
<accession>A0A6A4BPJ0</accession>
<evidence type="ECO:0000313" key="2">
    <source>
        <dbReference type="EMBL" id="KAE8987156.1"/>
    </source>
</evidence>
<dbReference type="EMBL" id="QXFU01002333">
    <property type="protein sequence ID" value="KAE8987156.1"/>
    <property type="molecule type" value="Genomic_DNA"/>
</dbReference>
<gene>
    <name evidence="2" type="ORF">PR002_g22130</name>
    <name evidence="3" type="ORF">PR003_g29491</name>
</gene>
<sequence>MSKSKSPGVKSPEVKNQEVQVNQEVYENEYV</sequence>
<keyword evidence="4" id="KW-1185">Reference proteome</keyword>
<reference evidence="3 4" key="1">
    <citation type="submission" date="2018-08" db="EMBL/GenBank/DDBJ databases">
        <title>Genomic investigation of the strawberry pathogen Phytophthora fragariae indicates pathogenicity is determined by transcriptional variation in three key races.</title>
        <authorList>
            <person name="Adams T.M."/>
            <person name="Armitage A.D."/>
            <person name="Sobczyk M.K."/>
            <person name="Bates H.J."/>
            <person name="Dunwell J.M."/>
            <person name="Nellist C.F."/>
            <person name="Harrison R.J."/>
        </authorList>
    </citation>
    <scope>NUCLEOTIDE SEQUENCE [LARGE SCALE GENOMIC DNA]</scope>
    <source>
        <strain evidence="2 5">SCRP324</strain>
        <strain evidence="3 4">SCRP333</strain>
    </source>
</reference>
<comment type="caution">
    <text evidence="3">The sequence shown here is derived from an EMBL/GenBank/DDBJ whole genome shotgun (WGS) entry which is preliminary data.</text>
</comment>
<protein>
    <submittedName>
        <fullName evidence="3">Uncharacterized protein</fullName>
    </submittedName>
</protein>
<dbReference type="EMBL" id="QXFT01004976">
    <property type="protein sequence ID" value="KAE9274854.1"/>
    <property type="molecule type" value="Genomic_DNA"/>
</dbReference>
<proteinExistence type="predicted"/>
<dbReference type="Proteomes" id="UP000434957">
    <property type="component" value="Unassembled WGS sequence"/>
</dbReference>
<dbReference type="Proteomes" id="UP000435112">
    <property type="component" value="Unassembled WGS sequence"/>
</dbReference>
<evidence type="ECO:0000256" key="1">
    <source>
        <dbReference type="SAM" id="MobiDB-lite"/>
    </source>
</evidence>
<name>A0A6A4BPJ0_9STRA</name>